<dbReference type="Proteomes" id="UP000032749">
    <property type="component" value="Chromosome"/>
</dbReference>
<protein>
    <submittedName>
        <fullName evidence="2">Uncharacterized protein</fullName>
    </submittedName>
</protein>
<dbReference type="STRING" id="698738.OLEAN_C10860"/>
<proteinExistence type="predicted"/>
<reference evidence="2 3" key="1">
    <citation type="journal article" date="2013" name="Nat. Commun.">
        <title>Genome sequence and functional genomic analysis of the oil-degrading bacterium Oleispira antarctica.</title>
        <authorList>
            <person name="Kube M."/>
            <person name="Chernikova T.N."/>
            <person name="Al-Ramahi Y."/>
            <person name="Beloqui A."/>
            <person name="Lopez-Cortez N."/>
            <person name="Guazzaroni M.E."/>
            <person name="Heipieper H.J."/>
            <person name="Klages S."/>
            <person name="Kotsyurbenko O.R."/>
            <person name="Langer I."/>
            <person name="Nechitaylo T.Y."/>
            <person name="Lunsdorf H."/>
            <person name="Fernandez M."/>
            <person name="Juarez S."/>
            <person name="Ciordia S."/>
            <person name="Singer A."/>
            <person name="Kagan O."/>
            <person name="Egorova O."/>
            <person name="Petit P.A."/>
            <person name="Stogios P."/>
            <person name="Kim Y."/>
            <person name="Tchigvintsev A."/>
            <person name="Flick R."/>
            <person name="Denaro R."/>
            <person name="Genovese M."/>
            <person name="Albar J.P."/>
            <person name="Reva O.N."/>
            <person name="Martinez-Gomariz M."/>
            <person name="Tran H."/>
            <person name="Ferrer M."/>
            <person name="Savchenko A."/>
            <person name="Yakunin A.F."/>
            <person name="Yakimov M.M."/>
            <person name="Golyshina O.V."/>
            <person name="Reinhardt R."/>
            <person name="Golyshin P.N."/>
        </authorList>
    </citation>
    <scope>NUCLEOTIDE SEQUENCE [LARGE SCALE GENOMIC DNA]</scope>
</reference>
<keyword evidence="1" id="KW-0812">Transmembrane</keyword>
<dbReference type="AlphaFoldDB" id="R4YL20"/>
<dbReference type="HOGENOM" id="CLU_2509431_0_0_6"/>
<keyword evidence="1" id="KW-0472">Membrane</keyword>
<feature type="transmembrane region" description="Helical" evidence="1">
    <location>
        <begin position="59"/>
        <end position="82"/>
    </location>
</feature>
<dbReference type="EMBL" id="FO203512">
    <property type="protein sequence ID" value="CCK75262.1"/>
    <property type="molecule type" value="Genomic_DNA"/>
</dbReference>
<sequence>MNPAQSITFPLAVTYLIAHGLYSVNVKGRHLRVFYPENNYNEPHKPLKYNGFLIDHPLFLARSLIISIGFLSLVFIYSIGLITSQ</sequence>
<evidence type="ECO:0000256" key="1">
    <source>
        <dbReference type="SAM" id="Phobius"/>
    </source>
</evidence>
<evidence type="ECO:0000313" key="3">
    <source>
        <dbReference type="Proteomes" id="UP000032749"/>
    </source>
</evidence>
<evidence type="ECO:0000313" key="2">
    <source>
        <dbReference type="EMBL" id="CCK75262.1"/>
    </source>
</evidence>
<name>R4YL20_OLEAN</name>
<keyword evidence="1" id="KW-1133">Transmembrane helix</keyword>
<dbReference type="KEGG" id="oai:OLEAN_C10860"/>
<gene>
    <name evidence="2" type="ORF">OLEAN_C10860</name>
</gene>
<keyword evidence="3" id="KW-1185">Reference proteome</keyword>
<organism evidence="2 3">
    <name type="scientific">Oleispira antarctica RB-8</name>
    <dbReference type="NCBI Taxonomy" id="698738"/>
    <lineage>
        <taxon>Bacteria</taxon>
        <taxon>Pseudomonadati</taxon>
        <taxon>Pseudomonadota</taxon>
        <taxon>Gammaproteobacteria</taxon>
        <taxon>Oceanospirillales</taxon>
        <taxon>Oceanospirillaceae</taxon>
        <taxon>Oleispira</taxon>
    </lineage>
</organism>
<accession>R4YL20</accession>